<sequence>MLCARDVLGSVAGNFIFLGFIPHRGVTAVACCARAHQLRARVPLLRLLRSKRLLCAPPLDSLHVVTERAVGQLKAALLGVGGCNDGFATAEGNEGGGGLLQVAAFVPVALALLRERLLP</sequence>
<accession>A0A553N5D1</accession>
<evidence type="ECO:0000313" key="1">
    <source>
        <dbReference type="EMBL" id="TRY60634.1"/>
    </source>
</evidence>
<protein>
    <submittedName>
        <fullName evidence="1">Uncharacterized protein</fullName>
    </submittedName>
</protein>
<comment type="caution">
    <text evidence="1">The sequence shown here is derived from an EMBL/GenBank/DDBJ whole genome shotgun (WGS) entry which is preliminary data.</text>
</comment>
<evidence type="ECO:0000313" key="2">
    <source>
        <dbReference type="Proteomes" id="UP000316079"/>
    </source>
</evidence>
<dbReference type="EMBL" id="SRMA01027041">
    <property type="protein sequence ID" value="TRY60634.1"/>
    <property type="molecule type" value="Genomic_DNA"/>
</dbReference>
<keyword evidence="2" id="KW-1185">Reference proteome</keyword>
<feature type="non-terminal residue" evidence="1">
    <location>
        <position position="119"/>
    </location>
</feature>
<proteinExistence type="predicted"/>
<reference evidence="1 2" key="1">
    <citation type="journal article" date="2019" name="Sci. Data">
        <title>Hybrid genome assembly and annotation of Danionella translucida.</title>
        <authorList>
            <person name="Kadobianskyi M."/>
            <person name="Schulze L."/>
            <person name="Schuelke M."/>
            <person name="Judkewitz B."/>
        </authorList>
    </citation>
    <scope>NUCLEOTIDE SEQUENCE [LARGE SCALE GENOMIC DNA]</scope>
    <source>
        <strain evidence="1 2">Bolton</strain>
    </source>
</reference>
<gene>
    <name evidence="1" type="ORF">DNTS_027861</name>
</gene>
<organism evidence="1 2">
    <name type="scientific">Danionella cerebrum</name>
    <dbReference type="NCBI Taxonomy" id="2873325"/>
    <lineage>
        <taxon>Eukaryota</taxon>
        <taxon>Metazoa</taxon>
        <taxon>Chordata</taxon>
        <taxon>Craniata</taxon>
        <taxon>Vertebrata</taxon>
        <taxon>Euteleostomi</taxon>
        <taxon>Actinopterygii</taxon>
        <taxon>Neopterygii</taxon>
        <taxon>Teleostei</taxon>
        <taxon>Ostariophysi</taxon>
        <taxon>Cypriniformes</taxon>
        <taxon>Danionidae</taxon>
        <taxon>Danioninae</taxon>
        <taxon>Danionella</taxon>
    </lineage>
</organism>
<name>A0A553N5D1_9TELE</name>
<dbReference type="Proteomes" id="UP000316079">
    <property type="component" value="Unassembled WGS sequence"/>
</dbReference>
<dbReference type="AlphaFoldDB" id="A0A553N5D1"/>